<protein>
    <submittedName>
        <fullName evidence="3">PH domain-containing protein</fullName>
    </submittedName>
</protein>
<feature type="transmembrane region" description="Helical" evidence="1">
    <location>
        <begin position="32"/>
        <end position="50"/>
    </location>
</feature>
<name>A0AAW6TCU7_9MICO</name>
<comment type="caution">
    <text evidence="3">The sequence shown here is derived from an EMBL/GenBank/DDBJ whole genome shotgun (WGS) entry which is preliminary data.</text>
</comment>
<gene>
    <name evidence="3" type="ORF">QF206_11800</name>
</gene>
<evidence type="ECO:0000256" key="1">
    <source>
        <dbReference type="SAM" id="Phobius"/>
    </source>
</evidence>
<evidence type="ECO:0000259" key="2">
    <source>
        <dbReference type="Pfam" id="PF10756"/>
    </source>
</evidence>
<keyword evidence="4" id="KW-1185">Reference proteome</keyword>
<feature type="transmembrane region" description="Helical" evidence="1">
    <location>
        <begin position="56"/>
        <end position="75"/>
    </location>
</feature>
<dbReference type="EMBL" id="JASATX010000006">
    <property type="protein sequence ID" value="MDI2099648.1"/>
    <property type="molecule type" value="Genomic_DNA"/>
</dbReference>
<keyword evidence="1" id="KW-1133">Transmembrane helix</keyword>
<keyword evidence="1" id="KW-0812">Transmembrane</keyword>
<sequence length="219" mass="23343">MPPAAVAWEHGGMQQGRTDGDRVTIVSRVGRVIAIAVIALVAVGAVGIVIGSGEELWNIVPLAFLGVLAWAAFWAPSITVDDQGLTVRNVLRTEVVPWGALTDVETQYALTLVTAERRVSVWSAPAPGLLGAISTNRGELRHLPKSSYRGDSVRPADAPRSDSGHAALVVRRRWERLLETDADGIRDSTALTEHSTRWHAGTAVALVVLLIASVIVLAL</sequence>
<dbReference type="RefSeq" id="WP_281489438.1">
    <property type="nucleotide sequence ID" value="NZ_JASATX010000006.1"/>
</dbReference>
<accession>A0AAW6TCU7</accession>
<feature type="domain" description="Low molecular weight protein antigen 6 PH" evidence="2">
    <location>
        <begin position="76"/>
        <end position="117"/>
    </location>
</feature>
<dbReference type="InterPro" id="IPR019692">
    <property type="entry name" value="CFP-6_PH"/>
</dbReference>
<reference evidence="3 4" key="1">
    <citation type="submission" date="2023-04" db="EMBL/GenBank/DDBJ databases">
        <title>Klugiella caeni sp. nov. isolated from the sludge of biochemical tank.</title>
        <authorList>
            <person name="Geng K."/>
        </authorList>
    </citation>
    <scope>NUCLEOTIDE SEQUENCE [LARGE SCALE GENOMIC DNA]</scope>
    <source>
        <strain evidence="3 4">YN-L-19</strain>
    </source>
</reference>
<dbReference type="AlphaFoldDB" id="A0AAW6TCU7"/>
<evidence type="ECO:0000313" key="3">
    <source>
        <dbReference type="EMBL" id="MDI2099648.1"/>
    </source>
</evidence>
<dbReference type="Pfam" id="PF10756">
    <property type="entry name" value="bPH_6"/>
    <property type="match status" value="1"/>
</dbReference>
<dbReference type="Proteomes" id="UP001321506">
    <property type="component" value="Unassembled WGS sequence"/>
</dbReference>
<evidence type="ECO:0000313" key="4">
    <source>
        <dbReference type="Proteomes" id="UP001321506"/>
    </source>
</evidence>
<proteinExistence type="predicted"/>
<organism evidence="3 4">
    <name type="scientific">Ruicaihuangia caeni</name>
    <dbReference type="NCBI Taxonomy" id="3042517"/>
    <lineage>
        <taxon>Bacteria</taxon>
        <taxon>Bacillati</taxon>
        <taxon>Actinomycetota</taxon>
        <taxon>Actinomycetes</taxon>
        <taxon>Micrococcales</taxon>
        <taxon>Microbacteriaceae</taxon>
        <taxon>Ruicaihuangia</taxon>
    </lineage>
</organism>
<feature type="transmembrane region" description="Helical" evidence="1">
    <location>
        <begin position="198"/>
        <end position="218"/>
    </location>
</feature>
<keyword evidence="1" id="KW-0472">Membrane</keyword>